<accession>A0A0B7NW22</accession>
<sequence length="214" mass="23498">MTMVPYDFWALALKLALGFICLVLQINLSGKGMLAPNSAIDQLQNYVLGGIVGGMIYNSAITPIQFLIVLLLWTLIVLGAKFGSNHVRLVKHVIDGEPTEVLRDGRLDVAQLARLGVSAHDLALKLRNSGATDMAKVRRAVLEQNGQLTVTMEGDDLTQFPIILDGQIDEYALELTGKNQEWLDDQLGRAGTTLRQVYMARYVNGQLQVSAFTD</sequence>
<gene>
    <name evidence="10" type="ORF">PFCIRM138_11285</name>
</gene>
<feature type="transmembrane region" description="Helical" evidence="7">
    <location>
        <begin position="7"/>
        <end position="26"/>
    </location>
</feature>
<evidence type="ECO:0000256" key="5">
    <source>
        <dbReference type="ARBA" id="ARBA00022989"/>
    </source>
</evidence>
<evidence type="ECO:0000256" key="3">
    <source>
        <dbReference type="ARBA" id="ARBA00022475"/>
    </source>
</evidence>
<evidence type="ECO:0000259" key="9">
    <source>
        <dbReference type="Pfam" id="PF20730"/>
    </source>
</evidence>
<keyword evidence="4 7" id="KW-0812">Transmembrane</keyword>
<dbReference type="PANTHER" id="PTHR34582">
    <property type="entry name" value="UPF0702 TRANSMEMBRANE PROTEIN YCAP"/>
    <property type="match status" value="1"/>
</dbReference>
<keyword evidence="5 7" id="KW-1133">Transmembrane helix</keyword>
<feature type="domain" description="YetF C-terminal" evidence="8">
    <location>
        <begin position="86"/>
        <end position="202"/>
    </location>
</feature>
<keyword evidence="6 7" id="KW-0472">Membrane</keyword>
<organism evidence="10">
    <name type="scientific">Propionibacterium freudenreichii subsp. freudenreichii</name>
    <dbReference type="NCBI Taxonomy" id="66712"/>
    <lineage>
        <taxon>Bacteria</taxon>
        <taxon>Bacillati</taxon>
        <taxon>Actinomycetota</taxon>
        <taxon>Actinomycetes</taxon>
        <taxon>Propionibacteriales</taxon>
        <taxon>Propionibacteriaceae</taxon>
        <taxon>Propionibacterium</taxon>
    </lineage>
</organism>
<comment type="subcellular location">
    <subcellularLocation>
        <location evidence="1">Cell membrane</location>
        <topology evidence="1">Multi-pass membrane protein</topology>
    </subcellularLocation>
</comment>
<evidence type="ECO:0000256" key="1">
    <source>
        <dbReference type="ARBA" id="ARBA00004651"/>
    </source>
</evidence>
<feature type="transmembrane region" description="Helical" evidence="7">
    <location>
        <begin position="46"/>
        <end position="78"/>
    </location>
</feature>
<comment type="similarity">
    <text evidence="2">Belongs to the UPF0702 family.</text>
</comment>
<evidence type="ECO:0000259" key="8">
    <source>
        <dbReference type="Pfam" id="PF04239"/>
    </source>
</evidence>
<dbReference type="EMBL" id="LM676427">
    <property type="protein sequence ID" value="CEP26991.1"/>
    <property type="molecule type" value="Genomic_DNA"/>
</dbReference>
<dbReference type="AlphaFoldDB" id="A0A0B7NW22"/>
<evidence type="ECO:0000256" key="7">
    <source>
        <dbReference type="SAM" id="Phobius"/>
    </source>
</evidence>
<dbReference type="InterPro" id="IPR023090">
    <property type="entry name" value="UPF0702_alpha/beta_dom_sf"/>
</dbReference>
<dbReference type="InterPro" id="IPR048454">
    <property type="entry name" value="YetF_N"/>
</dbReference>
<dbReference type="Pfam" id="PF20730">
    <property type="entry name" value="YetF_N"/>
    <property type="match status" value="1"/>
</dbReference>
<dbReference type="PANTHER" id="PTHR34582:SF6">
    <property type="entry name" value="UPF0702 TRANSMEMBRANE PROTEIN YCAP"/>
    <property type="match status" value="1"/>
</dbReference>
<evidence type="ECO:0000313" key="10">
    <source>
        <dbReference type="EMBL" id="CEP26991.1"/>
    </source>
</evidence>
<dbReference type="InterPro" id="IPR007353">
    <property type="entry name" value="DUF421"/>
</dbReference>
<proteinExistence type="inferred from homology"/>
<dbReference type="Gene3D" id="3.30.240.20">
    <property type="entry name" value="bsu07140 like domains"/>
    <property type="match status" value="2"/>
</dbReference>
<evidence type="ECO:0000256" key="4">
    <source>
        <dbReference type="ARBA" id="ARBA00022692"/>
    </source>
</evidence>
<feature type="domain" description="YetF-like N-terminal transmembrane" evidence="9">
    <location>
        <begin position="10"/>
        <end position="78"/>
    </location>
</feature>
<protein>
    <submittedName>
        <fullName evidence="10">Hypothetical membrane protein</fullName>
    </submittedName>
</protein>
<evidence type="ECO:0000256" key="6">
    <source>
        <dbReference type="ARBA" id="ARBA00023136"/>
    </source>
</evidence>
<evidence type="ECO:0000256" key="2">
    <source>
        <dbReference type="ARBA" id="ARBA00006448"/>
    </source>
</evidence>
<name>A0A0B7NW22_PROFF</name>
<keyword evidence="3" id="KW-1003">Cell membrane</keyword>
<dbReference type="GO" id="GO:0005886">
    <property type="term" value="C:plasma membrane"/>
    <property type="evidence" value="ECO:0007669"/>
    <property type="project" value="UniProtKB-SubCell"/>
</dbReference>
<reference evidence="10" key="1">
    <citation type="submission" date="2014-08" db="EMBL/GenBank/DDBJ databases">
        <authorList>
            <person name="Falentin Helene"/>
        </authorList>
    </citation>
    <scope>NUCLEOTIDE SEQUENCE</scope>
</reference>
<dbReference type="Pfam" id="PF04239">
    <property type="entry name" value="DUF421"/>
    <property type="match status" value="1"/>
</dbReference>